<feature type="non-terminal residue" evidence="1">
    <location>
        <position position="81"/>
    </location>
</feature>
<organism evidence="1">
    <name type="scientific">Tetraselmis sp. GSL018</name>
    <dbReference type="NCBI Taxonomy" id="582737"/>
    <lineage>
        <taxon>Eukaryota</taxon>
        <taxon>Viridiplantae</taxon>
        <taxon>Chlorophyta</taxon>
        <taxon>core chlorophytes</taxon>
        <taxon>Chlorodendrophyceae</taxon>
        <taxon>Chlorodendrales</taxon>
        <taxon>Chlorodendraceae</taxon>
        <taxon>Tetraselmis</taxon>
    </lineage>
</organism>
<name>A0A061RTZ8_9CHLO</name>
<sequence length="81" mass="8037">RGLQDEMTSSGIGPERSPPALCPGRELCFNVGPSALGPVVGGLIGVDQTMASLLRQSSAIPAHAPGPAMALIVSSGGENSP</sequence>
<reference evidence="1" key="1">
    <citation type="submission" date="2014-05" db="EMBL/GenBank/DDBJ databases">
        <title>The transcriptome of the halophilic microalga Tetraselmis sp. GSL018 isolated from the Great Salt Lake, Utah.</title>
        <authorList>
            <person name="Jinkerson R.E."/>
            <person name="D'Adamo S."/>
            <person name="Posewitz M.C."/>
        </authorList>
    </citation>
    <scope>NUCLEOTIDE SEQUENCE</scope>
    <source>
        <strain evidence="1">GSL018</strain>
    </source>
</reference>
<gene>
    <name evidence="1" type="ORF">TSPGSL018_26739</name>
</gene>
<feature type="non-terminal residue" evidence="1">
    <location>
        <position position="1"/>
    </location>
</feature>
<evidence type="ECO:0000313" key="1">
    <source>
        <dbReference type="EMBL" id="JAC74155.1"/>
    </source>
</evidence>
<dbReference type="EMBL" id="GBEZ01011651">
    <property type="protein sequence ID" value="JAC74155.1"/>
    <property type="molecule type" value="Transcribed_RNA"/>
</dbReference>
<protein>
    <submittedName>
        <fullName evidence="1">Uncharacterized protein</fullName>
    </submittedName>
</protein>
<accession>A0A061RTZ8</accession>
<dbReference type="AlphaFoldDB" id="A0A061RTZ8"/>
<proteinExistence type="predicted"/>